<evidence type="ECO:0000313" key="2">
    <source>
        <dbReference type="EMBL" id="TRU37033.1"/>
    </source>
</evidence>
<dbReference type="Pfam" id="PF01797">
    <property type="entry name" value="Y1_Tnp"/>
    <property type="match status" value="1"/>
</dbReference>
<dbReference type="SUPFAM" id="SSF143422">
    <property type="entry name" value="Transposase IS200-like"/>
    <property type="match status" value="1"/>
</dbReference>
<sequence length="147" mass="17281">MSEYIHKSHNVSVLLYHLVFPAKYRKAVFDEQVDSLLKEVCLEMEKRYEIKFVEIGVDKDHVHFLVQSVPTYSVTRIVTMIKSITAREIFKKCTQVKKQLWGGEFWSDGYYASTVGKHGDEGMIARYVKEQDKEYLQLHQNLQLSLF</sequence>
<proteinExistence type="predicted"/>
<dbReference type="EMBL" id="SFBH01000065">
    <property type="protein sequence ID" value="TRU37033.1"/>
    <property type="molecule type" value="Genomic_DNA"/>
</dbReference>
<protein>
    <submittedName>
        <fullName evidence="2">IS200/IS605 family transposase</fullName>
    </submittedName>
</protein>
<evidence type="ECO:0000259" key="1">
    <source>
        <dbReference type="SMART" id="SM01321"/>
    </source>
</evidence>
<comment type="caution">
    <text evidence="2">The sequence shown here is derived from an EMBL/GenBank/DDBJ whole genome shotgun (WGS) entry which is preliminary data.</text>
</comment>
<dbReference type="NCBIfam" id="NF033573">
    <property type="entry name" value="transpos_IS200"/>
    <property type="match status" value="1"/>
</dbReference>
<dbReference type="Proteomes" id="UP000315113">
    <property type="component" value="Unassembled WGS sequence"/>
</dbReference>
<dbReference type="PANTHER" id="PTHR33360">
    <property type="entry name" value="TRANSPOSASE FOR INSERTION SEQUENCE ELEMENT IS200"/>
    <property type="match status" value="1"/>
</dbReference>
<dbReference type="AlphaFoldDB" id="A0A552ERE5"/>
<dbReference type="InterPro" id="IPR036515">
    <property type="entry name" value="Transposase_17_sf"/>
</dbReference>
<dbReference type="SMART" id="SM01321">
    <property type="entry name" value="Y1_Tnp"/>
    <property type="match status" value="1"/>
</dbReference>
<dbReference type="GO" id="GO:0004803">
    <property type="term" value="F:transposase activity"/>
    <property type="evidence" value="ECO:0007669"/>
    <property type="project" value="InterPro"/>
</dbReference>
<accession>A0A552ERE5</accession>
<dbReference type="GO" id="GO:0003677">
    <property type="term" value="F:DNA binding"/>
    <property type="evidence" value="ECO:0007669"/>
    <property type="project" value="InterPro"/>
</dbReference>
<dbReference type="InterPro" id="IPR002686">
    <property type="entry name" value="Transposase_17"/>
</dbReference>
<dbReference type="Gene3D" id="3.30.70.1290">
    <property type="entry name" value="Transposase IS200-like"/>
    <property type="match status" value="1"/>
</dbReference>
<evidence type="ECO:0000313" key="3">
    <source>
        <dbReference type="Proteomes" id="UP000315113"/>
    </source>
</evidence>
<feature type="domain" description="Transposase IS200-like" evidence="1">
    <location>
        <begin position="11"/>
        <end position="131"/>
    </location>
</feature>
<dbReference type="PANTHER" id="PTHR33360:SF2">
    <property type="entry name" value="TRANSPOSASE FOR INSERTION SEQUENCE ELEMENT IS200"/>
    <property type="match status" value="1"/>
</dbReference>
<dbReference type="GO" id="GO:0006313">
    <property type="term" value="P:DNA transposition"/>
    <property type="evidence" value="ECO:0007669"/>
    <property type="project" value="InterPro"/>
</dbReference>
<organism evidence="2 3">
    <name type="scientific">Microcystis aeruginosa Ma_MB_F_20061100_S20D</name>
    <dbReference type="NCBI Taxonomy" id="2486253"/>
    <lineage>
        <taxon>Bacteria</taxon>
        <taxon>Bacillati</taxon>
        <taxon>Cyanobacteriota</taxon>
        <taxon>Cyanophyceae</taxon>
        <taxon>Oscillatoriophycideae</taxon>
        <taxon>Chroococcales</taxon>
        <taxon>Microcystaceae</taxon>
        <taxon>Microcystis</taxon>
    </lineage>
</organism>
<reference evidence="2 3" key="1">
    <citation type="submission" date="2019-01" db="EMBL/GenBank/DDBJ databases">
        <title>Coherence of Microcystis species and biogeography revealed through population genomics.</title>
        <authorList>
            <person name="Perez-Carrascal O.M."/>
            <person name="Terrat Y."/>
            <person name="Giani A."/>
            <person name="Fortin N."/>
            <person name="Tromas N."/>
            <person name="Shapiro B.J."/>
        </authorList>
    </citation>
    <scope>NUCLEOTIDE SEQUENCE [LARGE SCALE GENOMIC DNA]</scope>
    <source>
        <strain evidence="2">Ma_MB_F_20061100_S20D</strain>
    </source>
</reference>
<gene>
    <name evidence="2" type="primary">tnpA</name>
    <name evidence="2" type="ORF">EWV78_07825</name>
</gene>
<name>A0A552ERE5_MICAE</name>